<organism evidence="12 13">
    <name type="scientific">Leucocoprinus birnbaumii</name>
    <dbReference type="NCBI Taxonomy" id="56174"/>
    <lineage>
        <taxon>Eukaryota</taxon>
        <taxon>Fungi</taxon>
        <taxon>Dikarya</taxon>
        <taxon>Basidiomycota</taxon>
        <taxon>Agaricomycotina</taxon>
        <taxon>Agaricomycetes</taxon>
        <taxon>Agaricomycetidae</taxon>
        <taxon>Agaricales</taxon>
        <taxon>Agaricineae</taxon>
        <taxon>Agaricaceae</taxon>
        <taxon>Leucocoprinus</taxon>
    </lineage>
</organism>
<protein>
    <recommendedName>
        <fullName evidence="14">Mitochondrial carrier</fullName>
    </recommendedName>
</protein>
<dbReference type="InterPro" id="IPR018108">
    <property type="entry name" value="MCP_transmembrane"/>
</dbReference>
<dbReference type="PANTHER" id="PTHR45624">
    <property type="entry name" value="MITOCHONDRIAL BASIC AMINO ACIDS TRANSPORTER-RELATED"/>
    <property type="match status" value="1"/>
</dbReference>
<gene>
    <name evidence="12" type="ORF">NP233_g3028</name>
</gene>
<evidence type="ECO:0000256" key="11">
    <source>
        <dbReference type="SAM" id="Phobius"/>
    </source>
</evidence>
<evidence type="ECO:0000313" key="12">
    <source>
        <dbReference type="EMBL" id="KAJ3572516.1"/>
    </source>
</evidence>
<keyword evidence="4 9" id="KW-0812">Transmembrane</keyword>
<dbReference type="Proteomes" id="UP001213000">
    <property type="component" value="Unassembled WGS sequence"/>
</dbReference>
<feature type="transmembrane region" description="Helical" evidence="11">
    <location>
        <begin position="175"/>
        <end position="196"/>
    </location>
</feature>
<evidence type="ECO:0000256" key="7">
    <source>
        <dbReference type="ARBA" id="ARBA00023128"/>
    </source>
</evidence>
<evidence type="ECO:0000256" key="4">
    <source>
        <dbReference type="ARBA" id="ARBA00022692"/>
    </source>
</evidence>
<evidence type="ECO:0000256" key="6">
    <source>
        <dbReference type="ARBA" id="ARBA00022989"/>
    </source>
</evidence>
<dbReference type="Gene3D" id="1.50.40.10">
    <property type="entry name" value="Mitochondrial carrier domain"/>
    <property type="match status" value="1"/>
</dbReference>
<comment type="caution">
    <text evidence="12">The sequence shown here is derived from an EMBL/GenBank/DDBJ whole genome shotgun (WGS) entry which is preliminary data.</text>
</comment>
<keyword evidence="5" id="KW-0677">Repeat</keyword>
<evidence type="ECO:0000256" key="9">
    <source>
        <dbReference type="PROSITE-ProRule" id="PRU00282"/>
    </source>
</evidence>
<reference evidence="12" key="1">
    <citation type="submission" date="2022-07" db="EMBL/GenBank/DDBJ databases">
        <title>Genome Sequence of Leucocoprinus birnbaumii.</title>
        <authorList>
            <person name="Buettner E."/>
        </authorList>
    </citation>
    <scope>NUCLEOTIDE SEQUENCE</scope>
    <source>
        <strain evidence="12">VT141</strain>
    </source>
</reference>
<keyword evidence="13" id="KW-1185">Reference proteome</keyword>
<proteinExistence type="inferred from homology"/>
<evidence type="ECO:0000256" key="2">
    <source>
        <dbReference type="ARBA" id="ARBA00006375"/>
    </source>
</evidence>
<keyword evidence="7" id="KW-0496">Mitochondrion</keyword>
<evidence type="ECO:0008006" key="14">
    <source>
        <dbReference type="Google" id="ProtNLM"/>
    </source>
</evidence>
<name>A0AAD5VX93_9AGAR</name>
<evidence type="ECO:0000256" key="1">
    <source>
        <dbReference type="ARBA" id="ARBA00004225"/>
    </source>
</evidence>
<dbReference type="AlphaFoldDB" id="A0AAD5VX93"/>
<evidence type="ECO:0000256" key="3">
    <source>
        <dbReference type="ARBA" id="ARBA00022448"/>
    </source>
</evidence>
<dbReference type="PANTHER" id="PTHR45624:SF57">
    <property type="entry name" value="MITOCHONDRIAL SUBSTRATE CARRIER FAMILY PROTEIN L"/>
    <property type="match status" value="1"/>
</dbReference>
<feature type="repeat" description="Solcar" evidence="9">
    <location>
        <begin position="74"/>
        <end position="164"/>
    </location>
</feature>
<evidence type="ECO:0000256" key="8">
    <source>
        <dbReference type="ARBA" id="ARBA00023136"/>
    </source>
</evidence>
<comment type="similarity">
    <text evidence="2 10">Belongs to the mitochondrial carrier (TC 2.A.29) family.</text>
</comment>
<dbReference type="PROSITE" id="PS50920">
    <property type="entry name" value="SOLCAR"/>
    <property type="match status" value="3"/>
</dbReference>
<dbReference type="EMBL" id="JANIEX010000139">
    <property type="protein sequence ID" value="KAJ3572516.1"/>
    <property type="molecule type" value="Genomic_DNA"/>
</dbReference>
<dbReference type="InterPro" id="IPR023395">
    <property type="entry name" value="MCP_dom_sf"/>
</dbReference>
<accession>A0AAD5VX93</accession>
<dbReference type="SUPFAM" id="SSF103506">
    <property type="entry name" value="Mitochondrial carrier"/>
    <property type="match status" value="1"/>
</dbReference>
<evidence type="ECO:0000313" key="13">
    <source>
        <dbReference type="Proteomes" id="UP001213000"/>
    </source>
</evidence>
<feature type="transmembrane region" description="Helical" evidence="11">
    <location>
        <begin position="134"/>
        <end position="155"/>
    </location>
</feature>
<keyword evidence="3 10" id="KW-0813">Transport</keyword>
<keyword evidence="8 9" id="KW-0472">Membrane</keyword>
<comment type="subcellular location">
    <subcellularLocation>
        <location evidence="1">Mitochondrion membrane</location>
        <topology evidence="1">Multi-pass membrane protein</topology>
    </subcellularLocation>
</comment>
<dbReference type="InterPro" id="IPR050567">
    <property type="entry name" value="Mitochondrial_Carrier"/>
</dbReference>
<dbReference type="Pfam" id="PF00153">
    <property type="entry name" value="Mito_carr"/>
    <property type="match status" value="3"/>
</dbReference>
<dbReference type="GO" id="GO:1990575">
    <property type="term" value="P:mitochondrial L-ornithine transmembrane transport"/>
    <property type="evidence" value="ECO:0007669"/>
    <property type="project" value="TreeGrafter"/>
</dbReference>
<sequence length="283" mass="31022">MQCSPPGTYRGALDVLSKIVRNEGVFALYKGATPPAVGWAAIDSVLLGSLHNYRLFFLRQGMTESHPVSGRPRLTLLGHGVAGLFAGLTSAVIATPVELLKVKLQLQSQKAVSDRQFKGPIDCARQIIQNQGIFGMWSGFTGSLAFRANFFWMFLSVEALMRGFSRLEGTPYSMTTGTANFLSGGFASFVYWGMAIPADNIKNRMMAYPYPKPYPTQHPGSVNYTLKRPSFLTVARQTFAVDGVAGFYRGLTPTILRAFPVNASALFVYEGVMRLLGAEETRH</sequence>
<evidence type="ECO:0000256" key="5">
    <source>
        <dbReference type="ARBA" id="ARBA00022737"/>
    </source>
</evidence>
<evidence type="ECO:0000256" key="10">
    <source>
        <dbReference type="RuleBase" id="RU000488"/>
    </source>
</evidence>
<dbReference type="GO" id="GO:0031966">
    <property type="term" value="C:mitochondrial membrane"/>
    <property type="evidence" value="ECO:0007669"/>
    <property type="project" value="UniProtKB-SubCell"/>
</dbReference>
<feature type="repeat" description="Solcar" evidence="9">
    <location>
        <begin position="1"/>
        <end position="56"/>
    </location>
</feature>
<feature type="repeat" description="Solcar" evidence="9">
    <location>
        <begin position="175"/>
        <end position="275"/>
    </location>
</feature>
<dbReference type="GO" id="GO:0000064">
    <property type="term" value="F:L-ornithine transmembrane transporter activity"/>
    <property type="evidence" value="ECO:0007669"/>
    <property type="project" value="TreeGrafter"/>
</dbReference>
<keyword evidence="6 11" id="KW-1133">Transmembrane helix</keyword>